<comment type="caution">
    <text evidence="2">The sequence shown here is derived from an EMBL/GenBank/DDBJ whole genome shotgun (WGS) entry which is preliminary data.</text>
</comment>
<evidence type="ECO:0000313" key="3">
    <source>
        <dbReference type="Proteomes" id="UP000788153"/>
    </source>
</evidence>
<reference evidence="2 3" key="1">
    <citation type="submission" date="2020-03" db="EMBL/GenBank/DDBJ databases">
        <title>Genomic Encyclopedia of Type Strains, Phase IV (KMG-IV): sequencing the most valuable type-strain genomes for metagenomic binning, comparative biology and taxonomic classification.</title>
        <authorList>
            <person name="Goeker M."/>
        </authorList>
    </citation>
    <scope>NUCLEOTIDE SEQUENCE [LARGE SCALE GENOMIC DNA]</scope>
    <source>
        <strain evidence="2 3">DSM 22753</strain>
    </source>
</reference>
<protein>
    <submittedName>
        <fullName evidence="2">Membrane protein</fullName>
    </submittedName>
</protein>
<dbReference type="EMBL" id="JAASQP010000001">
    <property type="protein sequence ID" value="NIJ23520.1"/>
    <property type="molecule type" value="Genomic_DNA"/>
</dbReference>
<keyword evidence="1" id="KW-1133">Transmembrane helix</keyword>
<sequence>MFDTSSLWGVLTIVGPVVLVVAIVWAMRNNRMTKAQEAANEAATRAMYEEQDRLDKANETR</sequence>
<accession>A0ABX0TYX8</accession>
<proteinExistence type="predicted"/>
<dbReference type="Proteomes" id="UP000788153">
    <property type="component" value="Unassembled WGS sequence"/>
</dbReference>
<keyword evidence="1" id="KW-0812">Transmembrane</keyword>
<evidence type="ECO:0000256" key="1">
    <source>
        <dbReference type="SAM" id="Phobius"/>
    </source>
</evidence>
<keyword evidence="1" id="KW-0472">Membrane</keyword>
<name>A0ABX0TYX8_9SPHN</name>
<gene>
    <name evidence="2" type="ORF">FHT01_001062</name>
</gene>
<feature type="transmembrane region" description="Helical" evidence="1">
    <location>
        <begin position="6"/>
        <end position="27"/>
    </location>
</feature>
<organism evidence="2 3">
    <name type="scientific">Sphingomonas japonica</name>
    <dbReference type="NCBI Taxonomy" id="511662"/>
    <lineage>
        <taxon>Bacteria</taxon>
        <taxon>Pseudomonadati</taxon>
        <taxon>Pseudomonadota</taxon>
        <taxon>Alphaproteobacteria</taxon>
        <taxon>Sphingomonadales</taxon>
        <taxon>Sphingomonadaceae</taxon>
        <taxon>Sphingomonas</taxon>
    </lineage>
</organism>
<evidence type="ECO:0000313" key="2">
    <source>
        <dbReference type="EMBL" id="NIJ23520.1"/>
    </source>
</evidence>
<dbReference type="RefSeq" id="WP_140230930.1">
    <property type="nucleotide sequence ID" value="NZ_BAAAEV010000001.1"/>
</dbReference>
<keyword evidence="3" id="KW-1185">Reference proteome</keyword>